<dbReference type="Proteomes" id="UP001410394">
    <property type="component" value="Unassembled WGS sequence"/>
</dbReference>
<protein>
    <recommendedName>
        <fullName evidence="3">DUF4124 domain-containing protein</fullName>
    </recommendedName>
</protein>
<gene>
    <name evidence="1" type="ORF">ABDB84_04775</name>
</gene>
<organism evidence="1 2">
    <name type="scientific">Uliginosibacterium sediminicola</name>
    <dbReference type="NCBI Taxonomy" id="2024550"/>
    <lineage>
        <taxon>Bacteria</taxon>
        <taxon>Pseudomonadati</taxon>
        <taxon>Pseudomonadota</taxon>
        <taxon>Betaproteobacteria</taxon>
        <taxon>Rhodocyclales</taxon>
        <taxon>Zoogloeaceae</taxon>
        <taxon>Uliginosibacterium</taxon>
    </lineage>
</organism>
<accession>A0ABU9YVQ0</accession>
<proteinExistence type="predicted"/>
<keyword evidence="2" id="KW-1185">Reference proteome</keyword>
<evidence type="ECO:0008006" key="3">
    <source>
        <dbReference type="Google" id="ProtNLM"/>
    </source>
</evidence>
<dbReference type="EMBL" id="JBDIVE010000002">
    <property type="protein sequence ID" value="MEN3067783.1"/>
    <property type="molecule type" value="Genomic_DNA"/>
</dbReference>
<comment type="caution">
    <text evidence="1">The sequence shown here is derived from an EMBL/GenBank/DDBJ whole genome shotgun (WGS) entry which is preliminary data.</text>
</comment>
<sequence length="134" mass="14097">MRKLILLVVLVCLLLAAWPHRHRLLATVKQQSLPAFNSLQRELALPSAAQAEAKTVLHKCVHASEVTYTDAACPAGATRQAVAGDRVSVVPAAEIPPAAAQSSAATPLHQALELDKNTQLGEQIIDRAVAGGAK</sequence>
<reference evidence="1 2" key="1">
    <citation type="journal article" date="2018" name="Int. J. Syst. Evol. Microbiol.">
        <title>Uliginosibacterium sediminicola sp. nov., isolated from freshwater sediment.</title>
        <authorList>
            <person name="Hwang W.M."/>
            <person name="Kim S.M."/>
            <person name="Kang K."/>
            <person name="Ahn T.Y."/>
        </authorList>
    </citation>
    <scope>NUCLEOTIDE SEQUENCE [LARGE SCALE GENOMIC DNA]</scope>
    <source>
        <strain evidence="1 2">M1-21</strain>
    </source>
</reference>
<evidence type="ECO:0000313" key="1">
    <source>
        <dbReference type="EMBL" id="MEN3067783.1"/>
    </source>
</evidence>
<name>A0ABU9YVQ0_9RHOO</name>
<evidence type="ECO:0000313" key="2">
    <source>
        <dbReference type="Proteomes" id="UP001410394"/>
    </source>
</evidence>
<dbReference type="RefSeq" id="WP_345918549.1">
    <property type="nucleotide sequence ID" value="NZ_JBDIVE010000002.1"/>
</dbReference>